<dbReference type="InterPro" id="IPR006630">
    <property type="entry name" value="La_HTH"/>
</dbReference>
<evidence type="ECO:0000256" key="6">
    <source>
        <dbReference type="PROSITE-ProRule" id="PRU00332"/>
    </source>
</evidence>
<dbReference type="InterPro" id="IPR002344">
    <property type="entry name" value="Lupus_La"/>
</dbReference>
<dbReference type="PANTHER" id="PTHR22792">
    <property type="entry name" value="LUPUS LA PROTEIN-RELATED"/>
    <property type="match status" value="1"/>
</dbReference>
<evidence type="ECO:0000259" key="9">
    <source>
        <dbReference type="PROSITE" id="PS50961"/>
    </source>
</evidence>
<evidence type="ECO:0000256" key="4">
    <source>
        <dbReference type="ARBA" id="ARBA00023163"/>
    </source>
</evidence>
<dbReference type="GO" id="GO:0005634">
    <property type="term" value="C:nucleus"/>
    <property type="evidence" value="ECO:0007669"/>
    <property type="project" value="UniProtKB-SubCell"/>
</dbReference>
<dbReference type="EMBL" id="ML005311">
    <property type="protein sequence ID" value="RKP19033.1"/>
    <property type="molecule type" value="Genomic_DNA"/>
</dbReference>
<dbReference type="GO" id="GO:0006396">
    <property type="term" value="P:RNA processing"/>
    <property type="evidence" value="ECO:0007669"/>
    <property type="project" value="InterPro"/>
</dbReference>
<dbReference type="InterPro" id="IPR036390">
    <property type="entry name" value="WH_DNA-bd_sf"/>
</dbReference>
<dbReference type="Proteomes" id="UP000281549">
    <property type="component" value="Unassembled WGS sequence"/>
</dbReference>
<evidence type="ECO:0000256" key="5">
    <source>
        <dbReference type="ARBA" id="ARBA00023242"/>
    </source>
</evidence>
<evidence type="ECO:0000313" key="10">
    <source>
        <dbReference type="EMBL" id="RKP19033.1"/>
    </source>
</evidence>
<dbReference type="Pfam" id="PF00076">
    <property type="entry name" value="RRM_1"/>
    <property type="match status" value="2"/>
</dbReference>
<dbReference type="Gene3D" id="3.30.70.330">
    <property type="match status" value="2"/>
</dbReference>
<dbReference type="InterPro" id="IPR045180">
    <property type="entry name" value="La_dom_prot"/>
</dbReference>
<dbReference type="CDD" id="cd07323">
    <property type="entry name" value="LAM"/>
    <property type="match status" value="1"/>
</dbReference>
<protein>
    <submittedName>
        <fullName evidence="10">Uncharacterized protein</fullName>
    </submittedName>
</protein>
<proteinExistence type="predicted"/>
<reference evidence="11" key="1">
    <citation type="journal article" date="2018" name="Nat. Microbiol.">
        <title>Leveraging single-cell genomics to expand the fungal tree of life.</title>
        <authorList>
            <person name="Ahrendt S.R."/>
            <person name="Quandt C.A."/>
            <person name="Ciobanu D."/>
            <person name="Clum A."/>
            <person name="Salamov A."/>
            <person name="Andreopoulos B."/>
            <person name="Cheng J.F."/>
            <person name="Woyke T."/>
            <person name="Pelin A."/>
            <person name="Henrissat B."/>
            <person name="Reynolds N.K."/>
            <person name="Benny G.L."/>
            <person name="Smith M.E."/>
            <person name="James T.Y."/>
            <person name="Grigoriev I.V."/>
        </authorList>
    </citation>
    <scope>NUCLEOTIDE SEQUENCE [LARGE SCALE GENOMIC DNA]</scope>
    <source>
        <strain evidence="11">CSF55</strain>
    </source>
</reference>
<dbReference type="PRINTS" id="PR00302">
    <property type="entry name" value="LUPUSLA"/>
</dbReference>
<keyword evidence="5" id="KW-0539">Nucleus</keyword>
<feature type="domain" description="RRM" evidence="8">
    <location>
        <begin position="88"/>
        <end position="165"/>
    </location>
</feature>
<dbReference type="InterPro" id="IPR012677">
    <property type="entry name" value="Nucleotide-bd_a/b_plait_sf"/>
</dbReference>
<dbReference type="PROSITE" id="PS50102">
    <property type="entry name" value="RRM"/>
    <property type="match status" value="1"/>
</dbReference>
<evidence type="ECO:0000256" key="3">
    <source>
        <dbReference type="ARBA" id="ARBA00023015"/>
    </source>
</evidence>
<dbReference type="SUPFAM" id="SSF54928">
    <property type="entry name" value="RNA-binding domain, RBD"/>
    <property type="match status" value="1"/>
</dbReference>
<dbReference type="InterPro" id="IPR000504">
    <property type="entry name" value="RRM_dom"/>
</dbReference>
<dbReference type="Pfam" id="PF05383">
    <property type="entry name" value="La"/>
    <property type="match status" value="1"/>
</dbReference>
<dbReference type="PROSITE" id="PS50961">
    <property type="entry name" value="HTH_LA"/>
    <property type="match status" value="1"/>
</dbReference>
<sequence>MPDIKEQLEFYFSDANMSKNRFIIDKMEENNGWLPVEILLTFNKLKSMECTPSHIKNAVLLSNLLELNPEGTCIRRIIPFQRINSDDRTIYIEPLPCNVTHEDLHEYFKPLKVAFAAVPKQESGKVRGYGFIEFNDPDTMEQGISLWKENRDNEGHKLHIWSQRNKEYKELLHLMKEIKKCDRNNKHESKLGWSQPKGTICQVLDITPNIVYSDLKQFIQKYGQVAFLDYFNGRPFAFVRFKNVQEMLNATDKINKLEEKPFRKLAKLHPLEEYQYRKNVTPREKRDEPQSLKSISKEENEHLVFESEDEMAFEQVEGTLKRKPASYNKVSKFMKKEK</sequence>
<dbReference type="SMART" id="SM00715">
    <property type="entry name" value="LA"/>
    <property type="match status" value="1"/>
</dbReference>
<evidence type="ECO:0000259" key="8">
    <source>
        <dbReference type="PROSITE" id="PS50102"/>
    </source>
</evidence>
<dbReference type="PANTHER" id="PTHR22792:SF62">
    <property type="entry name" value="LA-RELATED PROTEIN 7"/>
    <property type="match status" value="1"/>
</dbReference>
<dbReference type="AlphaFoldDB" id="A0A4P9YHH2"/>
<keyword evidence="3" id="KW-0805">Transcription regulation</keyword>
<evidence type="ECO:0000313" key="11">
    <source>
        <dbReference type="Proteomes" id="UP000281549"/>
    </source>
</evidence>
<evidence type="ECO:0000256" key="7">
    <source>
        <dbReference type="SAM" id="MobiDB-lite"/>
    </source>
</evidence>
<dbReference type="InterPro" id="IPR036388">
    <property type="entry name" value="WH-like_DNA-bd_sf"/>
</dbReference>
<organism evidence="10 11">
    <name type="scientific">Rozella allomycis (strain CSF55)</name>
    <dbReference type="NCBI Taxonomy" id="988480"/>
    <lineage>
        <taxon>Eukaryota</taxon>
        <taxon>Fungi</taxon>
        <taxon>Fungi incertae sedis</taxon>
        <taxon>Cryptomycota</taxon>
        <taxon>Cryptomycota incertae sedis</taxon>
        <taxon>Rozella</taxon>
    </lineage>
</organism>
<feature type="region of interest" description="Disordered" evidence="7">
    <location>
        <begin position="279"/>
        <end position="301"/>
    </location>
</feature>
<evidence type="ECO:0000256" key="2">
    <source>
        <dbReference type="ARBA" id="ARBA00022884"/>
    </source>
</evidence>
<comment type="subcellular location">
    <subcellularLocation>
        <location evidence="1">Nucleus</location>
    </subcellularLocation>
</comment>
<gene>
    <name evidence="10" type="ORF">ROZALSC1DRAFT_29330</name>
</gene>
<dbReference type="GO" id="GO:1990904">
    <property type="term" value="C:ribonucleoprotein complex"/>
    <property type="evidence" value="ECO:0007669"/>
    <property type="project" value="InterPro"/>
</dbReference>
<keyword evidence="2 6" id="KW-0694">RNA-binding</keyword>
<feature type="domain" description="HTH La-type RNA-binding" evidence="9">
    <location>
        <begin position="1"/>
        <end position="85"/>
    </location>
</feature>
<dbReference type="InterPro" id="IPR035979">
    <property type="entry name" value="RBD_domain_sf"/>
</dbReference>
<name>A0A4P9YHH2_ROZAC</name>
<dbReference type="Gene3D" id="1.10.10.10">
    <property type="entry name" value="Winged helix-like DNA-binding domain superfamily/Winged helix DNA-binding domain"/>
    <property type="match status" value="1"/>
</dbReference>
<evidence type="ECO:0000256" key="1">
    <source>
        <dbReference type="ARBA" id="ARBA00004123"/>
    </source>
</evidence>
<dbReference type="SMART" id="SM00360">
    <property type="entry name" value="RRM"/>
    <property type="match status" value="2"/>
</dbReference>
<accession>A0A4P9YHH2</accession>
<dbReference type="GO" id="GO:0003723">
    <property type="term" value="F:RNA binding"/>
    <property type="evidence" value="ECO:0007669"/>
    <property type="project" value="UniProtKB-UniRule"/>
</dbReference>
<dbReference type="SUPFAM" id="SSF46785">
    <property type="entry name" value="Winged helix' DNA-binding domain"/>
    <property type="match status" value="1"/>
</dbReference>
<keyword evidence="4" id="KW-0804">Transcription</keyword>